<dbReference type="OrthoDB" id="3687641at2759"/>
<dbReference type="GeneID" id="28852611"/>
<organism evidence="4 5">
    <name type="scientific">Pochonia chlamydosporia 170</name>
    <dbReference type="NCBI Taxonomy" id="1380566"/>
    <lineage>
        <taxon>Eukaryota</taxon>
        <taxon>Fungi</taxon>
        <taxon>Dikarya</taxon>
        <taxon>Ascomycota</taxon>
        <taxon>Pezizomycotina</taxon>
        <taxon>Sordariomycetes</taxon>
        <taxon>Hypocreomycetidae</taxon>
        <taxon>Hypocreales</taxon>
        <taxon>Clavicipitaceae</taxon>
        <taxon>Pochonia</taxon>
    </lineage>
</organism>
<dbReference type="STRING" id="1380566.A0A179F148"/>
<dbReference type="GO" id="GO:0043386">
    <property type="term" value="P:mycotoxin biosynthetic process"/>
    <property type="evidence" value="ECO:0007669"/>
    <property type="project" value="InterPro"/>
</dbReference>
<keyword evidence="3" id="KW-0472">Membrane</keyword>
<reference evidence="4 5" key="1">
    <citation type="journal article" date="2016" name="PLoS Pathog.">
        <title>Biosynthesis of antibiotic leucinostatins in bio-control fungus Purpureocillium lilacinum and their inhibition on phytophthora revealed by genome mining.</title>
        <authorList>
            <person name="Wang G."/>
            <person name="Liu Z."/>
            <person name="Lin R."/>
            <person name="Li E."/>
            <person name="Mao Z."/>
            <person name="Ling J."/>
            <person name="Yang Y."/>
            <person name="Yin W.B."/>
            <person name="Xie B."/>
        </authorList>
    </citation>
    <scope>NUCLEOTIDE SEQUENCE [LARGE SCALE GENOMIC DNA]</scope>
    <source>
        <strain evidence="4">170</strain>
    </source>
</reference>
<dbReference type="PANTHER" id="PTHR33365:SF4">
    <property type="entry name" value="CYCLOCHLOROTINE BIOSYNTHESIS PROTEIN O"/>
    <property type="match status" value="1"/>
</dbReference>
<evidence type="ECO:0000313" key="5">
    <source>
        <dbReference type="Proteomes" id="UP000078397"/>
    </source>
</evidence>
<sequence length="224" mass="24824">MRPRKSHEDEQGELLLPSTEQGSEIKVAHRQCQLYGNWQWTGITLVIAASIAIGYVAGQNGALGASKASHGLPVPPGSIHTKWEHNLTFTQKPSPESEAAWASIIPIGRGFVHHEKVAPFISNIAHAIVVAYYEALESEPLANLTDIPDLEKNTSTRIAPFHIRHCFDYIRQALMCAADTNLEVLNEKTHLTNGWGQPKQCRDYQRVFAWAEKYANSSDTGIVT</sequence>
<protein>
    <recommendedName>
        <fullName evidence="6">Tat pathway signal sequence</fullName>
    </recommendedName>
</protein>
<feature type="transmembrane region" description="Helical" evidence="3">
    <location>
        <begin position="38"/>
        <end position="57"/>
    </location>
</feature>
<proteinExistence type="inferred from homology"/>
<dbReference type="Proteomes" id="UP000078397">
    <property type="component" value="Unassembled WGS sequence"/>
</dbReference>
<dbReference type="KEGG" id="pchm:VFPPC_10204"/>
<dbReference type="Pfam" id="PF11807">
    <property type="entry name" value="UstYa"/>
    <property type="match status" value="1"/>
</dbReference>
<dbReference type="InterPro" id="IPR021765">
    <property type="entry name" value="UstYa-like"/>
</dbReference>
<evidence type="ECO:0008006" key="6">
    <source>
        <dbReference type="Google" id="ProtNLM"/>
    </source>
</evidence>
<comment type="similarity">
    <text evidence="2">Belongs to the ustYa family.</text>
</comment>
<keyword evidence="3" id="KW-0812">Transmembrane</keyword>
<keyword evidence="5" id="KW-1185">Reference proteome</keyword>
<gene>
    <name evidence="4" type="ORF">VFPPC_10204</name>
</gene>
<dbReference type="EMBL" id="LSBJ02000010">
    <property type="protein sequence ID" value="OAQ59176.1"/>
    <property type="molecule type" value="Genomic_DNA"/>
</dbReference>
<name>A0A179F148_METCM</name>
<dbReference type="AlphaFoldDB" id="A0A179F148"/>
<evidence type="ECO:0000256" key="1">
    <source>
        <dbReference type="ARBA" id="ARBA00004685"/>
    </source>
</evidence>
<evidence type="ECO:0000256" key="3">
    <source>
        <dbReference type="SAM" id="Phobius"/>
    </source>
</evidence>
<comment type="caution">
    <text evidence="4">The sequence shown here is derived from an EMBL/GenBank/DDBJ whole genome shotgun (WGS) entry which is preliminary data.</text>
</comment>
<comment type="pathway">
    <text evidence="1">Mycotoxin biosynthesis.</text>
</comment>
<dbReference type="RefSeq" id="XP_018137231.1">
    <property type="nucleotide sequence ID" value="XM_018288617.1"/>
</dbReference>
<dbReference type="PANTHER" id="PTHR33365">
    <property type="entry name" value="YALI0B05434P"/>
    <property type="match status" value="1"/>
</dbReference>
<accession>A0A179F148</accession>
<evidence type="ECO:0000256" key="2">
    <source>
        <dbReference type="ARBA" id="ARBA00035112"/>
    </source>
</evidence>
<evidence type="ECO:0000313" key="4">
    <source>
        <dbReference type="EMBL" id="OAQ59176.1"/>
    </source>
</evidence>
<keyword evidence="3" id="KW-1133">Transmembrane helix</keyword>